<dbReference type="InterPro" id="IPR035069">
    <property type="entry name" value="TTHA1013/TTHA0281-like"/>
</dbReference>
<name>A0ABY6XUT3_9BURK</name>
<dbReference type="RefSeq" id="WP_174958021.1">
    <property type="nucleotide sequence ID" value="NZ_CABVQG010000013.1"/>
</dbReference>
<dbReference type="InterPro" id="IPR051404">
    <property type="entry name" value="TA_system_antitoxin"/>
</dbReference>
<feature type="domain" description="HicB-like antitoxin of toxin-antitoxin system" evidence="1">
    <location>
        <begin position="4"/>
        <end position="66"/>
    </location>
</feature>
<dbReference type="PANTHER" id="PTHR34504:SF4">
    <property type="entry name" value="ANTITOXIN HICB"/>
    <property type="match status" value="1"/>
</dbReference>
<keyword evidence="3" id="KW-1185">Reference proteome</keyword>
<dbReference type="EMBL" id="CABVQG010000013">
    <property type="protein sequence ID" value="VWC78788.1"/>
    <property type="molecule type" value="Genomic_DNA"/>
</dbReference>
<sequence length="141" mass="15500">MLRYPARFEPDEEDGGYVVTFRDIPEAITQGDTLDEARSMGADALLTAMDFYFEDKRSVPAPSKAKKGEELIALPASVSAKVMLLNEMLAQGVTPSELARRMGTRPQDVNRIMDLGHTTKIDTIAEAFEAIGRHLELSVTA</sequence>
<dbReference type="InterPro" id="IPR031807">
    <property type="entry name" value="HicB-like"/>
</dbReference>
<protein>
    <submittedName>
        <fullName evidence="2">Antitoxin HicB</fullName>
    </submittedName>
</protein>
<gene>
    <name evidence="2" type="primary">hicB</name>
    <name evidence="2" type="ORF">BLA17378_03769</name>
</gene>
<dbReference type="Gene3D" id="1.10.260.40">
    <property type="entry name" value="lambda repressor-like DNA-binding domains"/>
    <property type="match status" value="1"/>
</dbReference>
<accession>A0ABY6XUT3</accession>
<evidence type="ECO:0000313" key="3">
    <source>
        <dbReference type="Proteomes" id="UP000494120"/>
    </source>
</evidence>
<dbReference type="SUPFAM" id="SSF143100">
    <property type="entry name" value="TTHA1013/TTHA0281-like"/>
    <property type="match status" value="1"/>
</dbReference>
<dbReference type="Gene3D" id="3.30.160.250">
    <property type="match status" value="1"/>
</dbReference>
<reference evidence="2 3" key="1">
    <citation type="submission" date="2019-09" db="EMBL/GenBank/DDBJ databases">
        <authorList>
            <person name="Depoorter E."/>
        </authorList>
    </citation>
    <scope>NUCLEOTIDE SEQUENCE [LARGE SCALE GENOMIC DNA]</scope>
    <source>
        <strain evidence="2 3">R-17378</strain>
    </source>
</reference>
<evidence type="ECO:0000259" key="1">
    <source>
        <dbReference type="Pfam" id="PF15919"/>
    </source>
</evidence>
<dbReference type="PANTHER" id="PTHR34504">
    <property type="entry name" value="ANTITOXIN HICB"/>
    <property type="match status" value="1"/>
</dbReference>
<dbReference type="Pfam" id="PF15919">
    <property type="entry name" value="HicB_lk_antitox"/>
    <property type="match status" value="1"/>
</dbReference>
<proteinExistence type="predicted"/>
<dbReference type="Proteomes" id="UP000494120">
    <property type="component" value="Unassembled WGS sequence"/>
</dbReference>
<dbReference type="SUPFAM" id="SSF47413">
    <property type="entry name" value="lambda repressor-like DNA-binding domains"/>
    <property type="match status" value="1"/>
</dbReference>
<comment type="caution">
    <text evidence="2">The sequence shown here is derived from an EMBL/GenBank/DDBJ whole genome shotgun (WGS) entry which is preliminary data.</text>
</comment>
<evidence type="ECO:0000313" key="2">
    <source>
        <dbReference type="EMBL" id="VWC78788.1"/>
    </source>
</evidence>
<dbReference type="InterPro" id="IPR010982">
    <property type="entry name" value="Lambda_DNA-bd_dom_sf"/>
</dbReference>
<organism evidence="2 3">
    <name type="scientific">Burkholderia aenigmatica</name>
    <dbReference type="NCBI Taxonomy" id="2015348"/>
    <lineage>
        <taxon>Bacteria</taxon>
        <taxon>Pseudomonadati</taxon>
        <taxon>Pseudomonadota</taxon>
        <taxon>Betaproteobacteria</taxon>
        <taxon>Burkholderiales</taxon>
        <taxon>Burkholderiaceae</taxon>
        <taxon>Burkholderia</taxon>
        <taxon>Burkholderia cepacia complex</taxon>
    </lineage>
</organism>